<dbReference type="InterPro" id="IPR015424">
    <property type="entry name" value="PyrdxlP-dep_Trfase"/>
</dbReference>
<dbReference type="GO" id="GO:0030170">
    <property type="term" value="F:pyridoxal phosphate binding"/>
    <property type="evidence" value="ECO:0007669"/>
    <property type="project" value="InterPro"/>
</dbReference>
<dbReference type="Gene3D" id="3.40.640.10">
    <property type="entry name" value="Type I PLP-dependent aspartate aminotransferase-like (Major domain)"/>
    <property type="match status" value="1"/>
</dbReference>
<evidence type="ECO:0000256" key="3">
    <source>
        <dbReference type="ARBA" id="ARBA00022576"/>
    </source>
</evidence>
<dbReference type="RefSeq" id="WP_152808506.1">
    <property type="nucleotide sequence ID" value="NZ_WHNW01000001.1"/>
</dbReference>
<protein>
    <submittedName>
        <fullName evidence="6">Aminotransferase class III-fold pyridoxal phosphate-dependent enzyme</fullName>
    </submittedName>
</protein>
<comment type="cofactor">
    <cofactor evidence="1">
        <name>pyridoxal 5'-phosphate</name>
        <dbReference type="ChEBI" id="CHEBI:597326"/>
    </cofactor>
</comment>
<dbReference type="FunFam" id="3.40.640.10:FF:000004">
    <property type="entry name" value="Acetylornithine aminotransferase"/>
    <property type="match status" value="1"/>
</dbReference>
<reference evidence="6 7" key="1">
    <citation type="submission" date="2019-10" db="EMBL/GenBank/DDBJ databases">
        <title>Cardiobacteriales fam. a chemoheterotrophic member of the order Cardiobacteriales, and proposal of Cardiobacteriales fam. nov.</title>
        <authorList>
            <person name="Wang C."/>
        </authorList>
    </citation>
    <scope>NUCLEOTIDE SEQUENCE [LARGE SCALE GENOMIC DNA]</scope>
    <source>
        <strain evidence="6 7">ML27</strain>
    </source>
</reference>
<sequence length="455" mass="49473">MNALKNTTQKSPTFYISHGHKPIAAHANGIYITANDGKRYLDGCSGAAVVQVGHSHPAVLAAMHEQIDQLQFSYRTQFENQPAIDLGYKIVAHMPPGLDRVFFVSGGSEAVESAMKLVRQYHFHRGEHERTIFISRLPSYHGSTLGALSLTGYQPLQKPFEGTYQLYPKIPSPTQYRIPEGHTAESHAIACANELETNILAIGAHRIAGFVVEPIGGASTGAEVPHNSYFPRIQAICKQYGIPLILDEVLCGVGRTGRWLAADYWQIDADVICLAKGLGAGYAPLAAIVAKDEMVETVLSNGGFMHGFTYAGNPLACAAGCAVLDVIDNEGLVENAAKQGEYLLAQLQQLSERFDWIGDVRGRGLLLAIEFADKASKTPLPNDWKVSQTITDMAYDEGLLVYPRKSLNGIAGDHILIAPPLIITHAQCDELLGLLTKALTTFDTHYQKIAQNNPK</sequence>
<dbReference type="InterPro" id="IPR015422">
    <property type="entry name" value="PyrdxlP-dep_Trfase_small"/>
</dbReference>
<proteinExistence type="inferred from homology"/>
<dbReference type="PANTHER" id="PTHR43094:SF1">
    <property type="entry name" value="AMINOTRANSFERASE CLASS-III"/>
    <property type="match status" value="1"/>
</dbReference>
<dbReference type="SUPFAM" id="SSF53383">
    <property type="entry name" value="PLP-dependent transferases"/>
    <property type="match status" value="1"/>
</dbReference>
<keyword evidence="7" id="KW-1185">Reference proteome</keyword>
<keyword evidence="3 6" id="KW-0032">Aminotransferase</keyword>
<evidence type="ECO:0000256" key="2">
    <source>
        <dbReference type="ARBA" id="ARBA00008954"/>
    </source>
</evidence>
<evidence type="ECO:0000256" key="5">
    <source>
        <dbReference type="RuleBase" id="RU003560"/>
    </source>
</evidence>
<dbReference type="CDD" id="cd00610">
    <property type="entry name" value="OAT_like"/>
    <property type="match status" value="1"/>
</dbReference>
<dbReference type="Pfam" id="PF00202">
    <property type="entry name" value="Aminotran_3"/>
    <property type="match status" value="1"/>
</dbReference>
<comment type="caution">
    <text evidence="6">The sequence shown here is derived from an EMBL/GenBank/DDBJ whole genome shotgun (WGS) entry which is preliminary data.</text>
</comment>
<name>A0A6N7F0G9_9GAMM</name>
<dbReference type="Proteomes" id="UP000471298">
    <property type="component" value="Unassembled WGS sequence"/>
</dbReference>
<accession>A0A6N7F0G9</accession>
<dbReference type="AlphaFoldDB" id="A0A6N7F0G9"/>
<dbReference type="PROSITE" id="PS00600">
    <property type="entry name" value="AA_TRANSFER_CLASS_3"/>
    <property type="match status" value="1"/>
</dbReference>
<evidence type="ECO:0000256" key="4">
    <source>
        <dbReference type="ARBA" id="ARBA00022898"/>
    </source>
</evidence>
<dbReference type="InterPro" id="IPR049704">
    <property type="entry name" value="Aminotrans_3_PPA_site"/>
</dbReference>
<keyword evidence="4 5" id="KW-0663">Pyridoxal phosphate</keyword>
<dbReference type="EMBL" id="WHNW01000001">
    <property type="protein sequence ID" value="MPV85346.1"/>
    <property type="molecule type" value="Genomic_DNA"/>
</dbReference>
<dbReference type="FunCoup" id="A0A6N7F0G9">
    <property type="interactions" value="92"/>
</dbReference>
<evidence type="ECO:0000313" key="6">
    <source>
        <dbReference type="EMBL" id="MPV85346.1"/>
    </source>
</evidence>
<evidence type="ECO:0000256" key="1">
    <source>
        <dbReference type="ARBA" id="ARBA00001933"/>
    </source>
</evidence>
<organism evidence="6 7">
    <name type="scientific">Ostreibacterium oceani</name>
    <dbReference type="NCBI Taxonomy" id="2654998"/>
    <lineage>
        <taxon>Bacteria</taxon>
        <taxon>Pseudomonadati</taxon>
        <taxon>Pseudomonadota</taxon>
        <taxon>Gammaproteobacteria</taxon>
        <taxon>Cardiobacteriales</taxon>
        <taxon>Ostreibacteriaceae</taxon>
        <taxon>Ostreibacterium</taxon>
    </lineage>
</organism>
<dbReference type="GO" id="GO:0008483">
    <property type="term" value="F:transaminase activity"/>
    <property type="evidence" value="ECO:0007669"/>
    <property type="project" value="UniProtKB-KW"/>
</dbReference>
<keyword evidence="6" id="KW-0808">Transferase</keyword>
<gene>
    <name evidence="6" type="ORF">GCU85_01185</name>
</gene>
<dbReference type="InParanoid" id="A0A6N7F0G9"/>
<comment type="similarity">
    <text evidence="2 5">Belongs to the class-III pyridoxal-phosphate-dependent aminotransferase family.</text>
</comment>
<dbReference type="InterPro" id="IPR015421">
    <property type="entry name" value="PyrdxlP-dep_Trfase_major"/>
</dbReference>
<dbReference type="PANTHER" id="PTHR43094">
    <property type="entry name" value="AMINOTRANSFERASE"/>
    <property type="match status" value="1"/>
</dbReference>
<dbReference type="Gene3D" id="3.90.1150.10">
    <property type="entry name" value="Aspartate Aminotransferase, domain 1"/>
    <property type="match status" value="1"/>
</dbReference>
<evidence type="ECO:0000313" key="7">
    <source>
        <dbReference type="Proteomes" id="UP000471298"/>
    </source>
</evidence>
<dbReference type="InterPro" id="IPR005814">
    <property type="entry name" value="Aminotrans_3"/>
</dbReference>